<protein>
    <submittedName>
        <fullName evidence="1">Uncharacterized protein</fullName>
    </submittedName>
</protein>
<organism evidence="1 2">
    <name type="scientific">Rubroshorea leprosula</name>
    <dbReference type="NCBI Taxonomy" id="152421"/>
    <lineage>
        <taxon>Eukaryota</taxon>
        <taxon>Viridiplantae</taxon>
        <taxon>Streptophyta</taxon>
        <taxon>Embryophyta</taxon>
        <taxon>Tracheophyta</taxon>
        <taxon>Spermatophyta</taxon>
        <taxon>Magnoliopsida</taxon>
        <taxon>eudicotyledons</taxon>
        <taxon>Gunneridae</taxon>
        <taxon>Pentapetalae</taxon>
        <taxon>rosids</taxon>
        <taxon>malvids</taxon>
        <taxon>Malvales</taxon>
        <taxon>Dipterocarpaceae</taxon>
        <taxon>Rubroshorea</taxon>
    </lineage>
</organism>
<comment type="caution">
    <text evidence="1">The sequence shown here is derived from an EMBL/GenBank/DDBJ whole genome shotgun (WGS) entry which is preliminary data.</text>
</comment>
<dbReference type="AlphaFoldDB" id="A0AAV5LJE1"/>
<evidence type="ECO:0000313" key="1">
    <source>
        <dbReference type="EMBL" id="GKV37244.1"/>
    </source>
</evidence>
<accession>A0AAV5LJE1</accession>
<reference evidence="1 2" key="1">
    <citation type="journal article" date="2021" name="Commun. Biol.">
        <title>The genome of Shorea leprosula (Dipterocarpaceae) highlights the ecological relevance of drought in aseasonal tropical rainforests.</title>
        <authorList>
            <person name="Ng K.K.S."/>
            <person name="Kobayashi M.J."/>
            <person name="Fawcett J.A."/>
            <person name="Hatakeyama M."/>
            <person name="Paape T."/>
            <person name="Ng C.H."/>
            <person name="Ang C.C."/>
            <person name="Tnah L.H."/>
            <person name="Lee C.T."/>
            <person name="Nishiyama T."/>
            <person name="Sese J."/>
            <person name="O'Brien M.J."/>
            <person name="Copetti D."/>
            <person name="Mohd Noor M.I."/>
            <person name="Ong R.C."/>
            <person name="Putra M."/>
            <person name="Sireger I.Z."/>
            <person name="Indrioko S."/>
            <person name="Kosugi Y."/>
            <person name="Izuno A."/>
            <person name="Isagi Y."/>
            <person name="Lee S.L."/>
            <person name="Shimizu K.K."/>
        </authorList>
    </citation>
    <scope>NUCLEOTIDE SEQUENCE [LARGE SCALE GENOMIC DNA]</scope>
    <source>
        <strain evidence="1">214</strain>
    </source>
</reference>
<name>A0AAV5LJE1_9ROSI</name>
<gene>
    <name evidence="1" type="ORF">SLEP1_g45298</name>
</gene>
<dbReference type="Proteomes" id="UP001054252">
    <property type="component" value="Unassembled WGS sequence"/>
</dbReference>
<proteinExistence type="predicted"/>
<sequence length="35" mass="4268">MKYMEQNKSFDPKHQDFFCSPQPIPIKLFFYIVLS</sequence>
<evidence type="ECO:0000313" key="2">
    <source>
        <dbReference type="Proteomes" id="UP001054252"/>
    </source>
</evidence>
<keyword evidence="2" id="KW-1185">Reference proteome</keyword>
<dbReference type="EMBL" id="BPVZ01000121">
    <property type="protein sequence ID" value="GKV37244.1"/>
    <property type="molecule type" value="Genomic_DNA"/>
</dbReference>